<evidence type="ECO:0000313" key="3">
    <source>
        <dbReference type="Proteomes" id="UP000250572"/>
    </source>
</evidence>
<accession>A0A315UWP6</accession>
<organism evidence="2 3">
    <name type="scientific">Gambusia affinis</name>
    <name type="common">Western mosquitofish</name>
    <name type="synonym">Heterandria affinis</name>
    <dbReference type="NCBI Taxonomy" id="33528"/>
    <lineage>
        <taxon>Eukaryota</taxon>
        <taxon>Metazoa</taxon>
        <taxon>Chordata</taxon>
        <taxon>Craniata</taxon>
        <taxon>Vertebrata</taxon>
        <taxon>Euteleostomi</taxon>
        <taxon>Actinopterygii</taxon>
        <taxon>Neopterygii</taxon>
        <taxon>Teleostei</taxon>
        <taxon>Neoteleostei</taxon>
        <taxon>Acanthomorphata</taxon>
        <taxon>Ovalentaria</taxon>
        <taxon>Atherinomorphae</taxon>
        <taxon>Cyprinodontiformes</taxon>
        <taxon>Poeciliidae</taxon>
        <taxon>Poeciliinae</taxon>
        <taxon>Gambusia</taxon>
    </lineage>
</organism>
<proteinExistence type="predicted"/>
<evidence type="ECO:0000256" key="1">
    <source>
        <dbReference type="SAM" id="MobiDB-lite"/>
    </source>
</evidence>
<gene>
    <name evidence="2" type="ORF">CCH79_00019346</name>
</gene>
<protein>
    <submittedName>
        <fullName evidence="2">Uncharacterized protein</fullName>
    </submittedName>
</protein>
<dbReference type="AlphaFoldDB" id="A0A315UWP6"/>
<feature type="region of interest" description="Disordered" evidence="1">
    <location>
        <begin position="68"/>
        <end position="96"/>
    </location>
</feature>
<comment type="caution">
    <text evidence="2">The sequence shown here is derived from an EMBL/GenBank/DDBJ whole genome shotgun (WGS) entry which is preliminary data.</text>
</comment>
<feature type="region of interest" description="Disordered" evidence="1">
    <location>
        <begin position="1"/>
        <end position="20"/>
    </location>
</feature>
<name>A0A315UWP6_GAMAF</name>
<dbReference type="Proteomes" id="UP000250572">
    <property type="component" value="Unassembled WGS sequence"/>
</dbReference>
<evidence type="ECO:0000313" key="2">
    <source>
        <dbReference type="EMBL" id="PWA16017.1"/>
    </source>
</evidence>
<keyword evidence="3" id="KW-1185">Reference proteome</keyword>
<reference evidence="2 3" key="1">
    <citation type="journal article" date="2018" name="G3 (Bethesda)">
        <title>A High-Quality Reference Genome for the Invasive Mosquitofish Gambusia affinis Using a Chicago Library.</title>
        <authorList>
            <person name="Hoffberg S.L."/>
            <person name="Troendle N.J."/>
            <person name="Glenn T.C."/>
            <person name="Mahmud O."/>
            <person name="Louha S."/>
            <person name="Chalopin D."/>
            <person name="Bennetzen J.L."/>
            <person name="Mauricio R."/>
        </authorList>
    </citation>
    <scope>NUCLEOTIDE SEQUENCE [LARGE SCALE GENOMIC DNA]</scope>
    <source>
        <strain evidence="2">NE01/NJP1002.9</strain>
        <tissue evidence="2">Muscle</tissue>
    </source>
</reference>
<dbReference type="EMBL" id="NHOQ01002533">
    <property type="protein sequence ID" value="PWA16017.1"/>
    <property type="molecule type" value="Genomic_DNA"/>
</dbReference>
<sequence length="96" mass="10398">MTVSKGPGITIPVSQSSGTSPDVCEILQSRLTQHNPTTARAIKNTTRILSTAGALPLRCRTLQCSAHRPTTSRVHMQGGPKEGRHYAGKSFYRHSL</sequence>